<sequence length="72" mass="8763">MFSVENILFGYFHISAFSWIGELPHMCELFAETGFLEWRINCINLLNPVYWFVIVSSYKYFYNLMHHSLYRI</sequence>
<evidence type="ECO:0000313" key="2">
    <source>
        <dbReference type="EMBL" id="MBX33769.1"/>
    </source>
</evidence>
<dbReference type="EMBL" id="GGEC01053285">
    <property type="protein sequence ID" value="MBX33769.1"/>
    <property type="molecule type" value="Transcribed_RNA"/>
</dbReference>
<organism evidence="1">
    <name type="scientific">Rhizophora mucronata</name>
    <name type="common">Asiatic mangrove</name>
    <dbReference type="NCBI Taxonomy" id="61149"/>
    <lineage>
        <taxon>Eukaryota</taxon>
        <taxon>Viridiplantae</taxon>
        <taxon>Streptophyta</taxon>
        <taxon>Embryophyta</taxon>
        <taxon>Tracheophyta</taxon>
        <taxon>Spermatophyta</taxon>
        <taxon>Magnoliopsida</taxon>
        <taxon>eudicotyledons</taxon>
        <taxon>Gunneridae</taxon>
        <taxon>Pentapetalae</taxon>
        <taxon>rosids</taxon>
        <taxon>fabids</taxon>
        <taxon>Malpighiales</taxon>
        <taxon>Rhizophoraceae</taxon>
        <taxon>Rhizophora</taxon>
    </lineage>
</organism>
<dbReference type="EMBL" id="GGEC01053283">
    <property type="protein sequence ID" value="MBX33767.1"/>
    <property type="molecule type" value="Transcribed_RNA"/>
</dbReference>
<reference evidence="1" key="1">
    <citation type="submission" date="2018-02" db="EMBL/GenBank/DDBJ databases">
        <title>Rhizophora mucronata_Transcriptome.</title>
        <authorList>
            <person name="Meera S.P."/>
            <person name="Sreeshan A."/>
            <person name="Augustine A."/>
        </authorList>
    </citation>
    <scope>NUCLEOTIDE SEQUENCE</scope>
    <source>
        <tissue evidence="1">Leaf</tissue>
    </source>
</reference>
<dbReference type="AlphaFoldDB" id="A0A2P2MU66"/>
<accession>A0A2P2MU66</accession>
<proteinExistence type="predicted"/>
<protein>
    <submittedName>
        <fullName evidence="2">COBW domain-containing protein 1</fullName>
    </submittedName>
</protein>
<name>A0A2P2MU66_RHIMU</name>
<evidence type="ECO:0000313" key="1">
    <source>
        <dbReference type="EMBL" id="MBX33767.1"/>
    </source>
</evidence>